<dbReference type="EMBL" id="LT629739">
    <property type="protein sequence ID" value="SDS33010.1"/>
    <property type="molecule type" value="Genomic_DNA"/>
</dbReference>
<organism evidence="3 4">
    <name type="scientific">Brevibacterium sandarakinum</name>
    <dbReference type="NCBI Taxonomy" id="629680"/>
    <lineage>
        <taxon>Bacteria</taxon>
        <taxon>Bacillati</taxon>
        <taxon>Actinomycetota</taxon>
        <taxon>Actinomycetes</taxon>
        <taxon>Micrococcales</taxon>
        <taxon>Brevibacteriaceae</taxon>
        <taxon>Brevibacterium</taxon>
    </lineage>
</organism>
<dbReference type="RefSeq" id="WP_092104897.1">
    <property type="nucleotide sequence ID" value="NZ_LT629739.1"/>
</dbReference>
<evidence type="ECO:0000256" key="1">
    <source>
        <dbReference type="SAM" id="MobiDB-lite"/>
    </source>
</evidence>
<evidence type="ECO:0000313" key="3">
    <source>
        <dbReference type="EMBL" id="SDS33010.1"/>
    </source>
</evidence>
<feature type="transmembrane region" description="Helical" evidence="2">
    <location>
        <begin position="20"/>
        <end position="37"/>
    </location>
</feature>
<proteinExistence type="predicted"/>
<feature type="region of interest" description="Disordered" evidence="1">
    <location>
        <begin position="88"/>
        <end position="108"/>
    </location>
</feature>
<feature type="compositionally biased region" description="Polar residues" evidence="1">
    <location>
        <begin position="98"/>
        <end position="108"/>
    </location>
</feature>
<keyword evidence="2" id="KW-1133">Transmembrane helix</keyword>
<dbReference type="Proteomes" id="UP000199700">
    <property type="component" value="Chromosome"/>
</dbReference>
<dbReference type="Pfam" id="PF11755">
    <property type="entry name" value="DUF3311"/>
    <property type="match status" value="1"/>
</dbReference>
<keyword evidence="4" id="KW-1185">Reference proteome</keyword>
<evidence type="ECO:0000313" key="4">
    <source>
        <dbReference type="Proteomes" id="UP000199700"/>
    </source>
</evidence>
<protein>
    <submittedName>
        <fullName evidence="3">Uncharacterized protein</fullName>
    </submittedName>
</protein>
<feature type="transmembrane region" description="Helical" evidence="2">
    <location>
        <begin position="49"/>
        <end position="69"/>
    </location>
</feature>
<gene>
    <name evidence="3" type="ORF">SAMN04489751_1767</name>
</gene>
<name>A0A1H1RBE4_BRESA</name>
<accession>A0A1H1RBE4</accession>
<evidence type="ECO:0000256" key="2">
    <source>
        <dbReference type="SAM" id="Phobius"/>
    </source>
</evidence>
<sequence length="108" mass="12226">MPRVHDSSPPSRPPRRRFSLLLLIVPVVGYLLTPFVANSVEPRILGVPFIVTYTIAVTILTWLFVWIAARGDRYYRRDLPEHIPSDVAFGEDYPIDEASTTSGEEAEK</sequence>
<keyword evidence="2" id="KW-0812">Transmembrane</keyword>
<keyword evidence="2" id="KW-0472">Membrane</keyword>
<dbReference type="AlphaFoldDB" id="A0A1H1RBE4"/>
<dbReference type="InterPro" id="IPR021741">
    <property type="entry name" value="DUF3311"/>
</dbReference>
<reference evidence="3" key="1">
    <citation type="submission" date="2016-10" db="EMBL/GenBank/DDBJ databases">
        <authorList>
            <person name="Varghese N."/>
            <person name="Submissions S."/>
        </authorList>
    </citation>
    <scope>NUCLEOTIDE SEQUENCE [LARGE SCALE GENOMIC DNA]</scope>
    <source>
        <strain evidence="3">DSM 22082</strain>
    </source>
</reference>
<dbReference type="OrthoDB" id="4950461at2"/>